<feature type="compositionally biased region" description="Low complexity" evidence="6">
    <location>
        <begin position="1"/>
        <end position="14"/>
    </location>
</feature>
<proteinExistence type="predicted"/>
<evidence type="ECO:0000256" key="2">
    <source>
        <dbReference type="ARBA" id="ARBA00023155"/>
    </source>
</evidence>
<dbReference type="InterPro" id="IPR050460">
    <property type="entry name" value="Distal-less_Homeobox_TF"/>
</dbReference>
<keyword evidence="1 4" id="KW-0238">DNA-binding</keyword>
<feature type="region of interest" description="Disordered" evidence="6">
    <location>
        <begin position="82"/>
        <end position="111"/>
    </location>
</feature>
<dbReference type="SUPFAM" id="SSF46689">
    <property type="entry name" value="Homeodomain-like"/>
    <property type="match status" value="1"/>
</dbReference>
<dbReference type="GO" id="GO:0005634">
    <property type="term" value="C:nucleus"/>
    <property type="evidence" value="ECO:0007669"/>
    <property type="project" value="UniProtKB-SubCell"/>
</dbReference>
<dbReference type="AlphaFoldDB" id="A0AAD4C0R9"/>
<sequence>MRTTARSTRRISSAGKENQQNQRDSVPTPSSKKLRHRLSTTELTRLEDVFKQDTHPSRQQKKDLAAELGMDYKTVTIWFQNKRQTSKRGQPPPQPQPVGDTLEKPPGRTRADSCLRTVSSPSHNATLDAAGHDLAVEAALKRKPPAGDGLNAIAAKAIVKIKPLLDSLNALTSRPRGRTETKDDVEDIDPHWAQTLSESEIASTESSGRDQVVEDEQAKGKLGRWKRIRTLEWACERQAKRRKLSREAYTRLGSEEVEDHGDPDNARMDSALSLLSLASLTRGGPAKDVVRGASLLLSFKHSWRRK</sequence>
<feature type="domain" description="Homeobox" evidence="7">
    <location>
        <begin position="29"/>
        <end position="89"/>
    </location>
</feature>
<name>A0AAD4C0R9_BOLED</name>
<dbReference type="Pfam" id="PF00046">
    <property type="entry name" value="Homeodomain"/>
    <property type="match status" value="1"/>
</dbReference>
<dbReference type="InterPro" id="IPR017970">
    <property type="entry name" value="Homeobox_CS"/>
</dbReference>
<comment type="subcellular location">
    <subcellularLocation>
        <location evidence="4 5">Nucleus</location>
    </subcellularLocation>
</comment>
<feature type="compositionally biased region" description="Basic and acidic residues" evidence="6">
    <location>
        <begin position="101"/>
        <end position="111"/>
    </location>
</feature>
<keyword evidence="3 4" id="KW-0539">Nucleus</keyword>
<dbReference type="PANTHER" id="PTHR24327:SF41">
    <property type="entry name" value="BRAIN-SPECIFIC HOMEOBOX PROTEIN"/>
    <property type="match status" value="1"/>
</dbReference>
<dbReference type="Gene3D" id="1.10.10.60">
    <property type="entry name" value="Homeodomain-like"/>
    <property type="match status" value="1"/>
</dbReference>
<reference evidence="8" key="1">
    <citation type="submission" date="2019-10" db="EMBL/GenBank/DDBJ databases">
        <authorList>
            <consortium name="DOE Joint Genome Institute"/>
            <person name="Kuo A."/>
            <person name="Miyauchi S."/>
            <person name="Kiss E."/>
            <person name="Drula E."/>
            <person name="Kohler A."/>
            <person name="Sanchez-Garcia M."/>
            <person name="Andreopoulos B."/>
            <person name="Barry K.W."/>
            <person name="Bonito G."/>
            <person name="Buee M."/>
            <person name="Carver A."/>
            <person name="Chen C."/>
            <person name="Cichocki N."/>
            <person name="Clum A."/>
            <person name="Culley D."/>
            <person name="Crous P.W."/>
            <person name="Fauchery L."/>
            <person name="Girlanda M."/>
            <person name="Hayes R."/>
            <person name="Keri Z."/>
            <person name="LaButti K."/>
            <person name="Lipzen A."/>
            <person name="Lombard V."/>
            <person name="Magnuson J."/>
            <person name="Maillard F."/>
            <person name="Morin E."/>
            <person name="Murat C."/>
            <person name="Nolan M."/>
            <person name="Ohm R."/>
            <person name="Pangilinan J."/>
            <person name="Pereira M."/>
            <person name="Perotto S."/>
            <person name="Peter M."/>
            <person name="Riley R."/>
            <person name="Sitrit Y."/>
            <person name="Stielow B."/>
            <person name="Szollosi G."/>
            <person name="Zifcakova L."/>
            <person name="Stursova M."/>
            <person name="Spatafora J.W."/>
            <person name="Tedersoo L."/>
            <person name="Vaario L.-M."/>
            <person name="Yamada A."/>
            <person name="Yan M."/>
            <person name="Wang P."/>
            <person name="Xu J."/>
            <person name="Bruns T."/>
            <person name="Baldrian P."/>
            <person name="Vilgalys R."/>
            <person name="Henrissat B."/>
            <person name="Grigoriev I.V."/>
            <person name="Hibbett D."/>
            <person name="Nagy L.G."/>
            <person name="Martin F.M."/>
        </authorList>
    </citation>
    <scope>NUCLEOTIDE SEQUENCE</scope>
    <source>
        <strain evidence="8">BED1</strain>
    </source>
</reference>
<feature type="region of interest" description="Disordered" evidence="6">
    <location>
        <begin position="1"/>
        <end position="40"/>
    </location>
</feature>
<dbReference type="CDD" id="cd00086">
    <property type="entry name" value="homeodomain"/>
    <property type="match status" value="1"/>
</dbReference>
<evidence type="ECO:0000256" key="4">
    <source>
        <dbReference type="PROSITE-ProRule" id="PRU00108"/>
    </source>
</evidence>
<evidence type="ECO:0000313" key="8">
    <source>
        <dbReference type="EMBL" id="KAF8445607.1"/>
    </source>
</evidence>
<dbReference type="InterPro" id="IPR001356">
    <property type="entry name" value="HD"/>
</dbReference>
<dbReference type="PANTHER" id="PTHR24327">
    <property type="entry name" value="HOMEOBOX PROTEIN"/>
    <property type="match status" value="1"/>
</dbReference>
<dbReference type="Proteomes" id="UP001194468">
    <property type="component" value="Unassembled WGS sequence"/>
</dbReference>
<dbReference type="SMART" id="SM00389">
    <property type="entry name" value="HOX"/>
    <property type="match status" value="1"/>
</dbReference>
<reference evidence="8" key="2">
    <citation type="journal article" date="2020" name="Nat. Commun.">
        <title>Large-scale genome sequencing of mycorrhizal fungi provides insights into the early evolution of symbiotic traits.</title>
        <authorList>
            <person name="Miyauchi S."/>
            <person name="Kiss E."/>
            <person name="Kuo A."/>
            <person name="Drula E."/>
            <person name="Kohler A."/>
            <person name="Sanchez-Garcia M."/>
            <person name="Morin E."/>
            <person name="Andreopoulos B."/>
            <person name="Barry K.W."/>
            <person name="Bonito G."/>
            <person name="Buee M."/>
            <person name="Carver A."/>
            <person name="Chen C."/>
            <person name="Cichocki N."/>
            <person name="Clum A."/>
            <person name="Culley D."/>
            <person name="Crous P.W."/>
            <person name="Fauchery L."/>
            <person name="Girlanda M."/>
            <person name="Hayes R.D."/>
            <person name="Keri Z."/>
            <person name="LaButti K."/>
            <person name="Lipzen A."/>
            <person name="Lombard V."/>
            <person name="Magnuson J."/>
            <person name="Maillard F."/>
            <person name="Murat C."/>
            <person name="Nolan M."/>
            <person name="Ohm R.A."/>
            <person name="Pangilinan J."/>
            <person name="Pereira M.F."/>
            <person name="Perotto S."/>
            <person name="Peter M."/>
            <person name="Pfister S."/>
            <person name="Riley R."/>
            <person name="Sitrit Y."/>
            <person name="Stielow J.B."/>
            <person name="Szollosi G."/>
            <person name="Zifcakova L."/>
            <person name="Stursova M."/>
            <person name="Spatafora J.W."/>
            <person name="Tedersoo L."/>
            <person name="Vaario L.M."/>
            <person name="Yamada A."/>
            <person name="Yan M."/>
            <person name="Wang P."/>
            <person name="Xu J."/>
            <person name="Bruns T."/>
            <person name="Baldrian P."/>
            <person name="Vilgalys R."/>
            <person name="Dunand C."/>
            <person name="Henrissat B."/>
            <person name="Grigoriev I.V."/>
            <person name="Hibbett D."/>
            <person name="Nagy L.G."/>
            <person name="Martin F.M."/>
        </authorList>
    </citation>
    <scope>NUCLEOTIDE SEQUENCE</scope>
    <source>
        <strain evidence="8">BED1</strain>
    </source>
</reference>
<feature type="compositionally biased region" description="Polar residues" evidence="6">
    <location>
        <begin position="15"/>
        <end position="31"/>
    </location>
</feature>
<evidence type="ECO:0000256" key="3">
    <source>
        <dbReference type="ARBA" id="ARBA00023242"/>
    </source>
</evidence>
<keyword evidence="2 4" id="KW-0371">Homeobox</keyword>
<keyword evidence="9" id="KW-1185">Reference proteome</keyword>
<organism evidence="8 9">
    <name type="scientific">Boletus edulis BED1</name>
    <dbReference type="NCBI Taxonomy" id="1328754"/>
    <lineage>
        <taxon>Eukaryota</taxon>
        <taxon>Fungi</taxon>
        <taxon>Dikarya</taxon>
        <taxon>Basidiomycota</taxon>
        <taxon>Agaricomycotina</taxon>
        <taxon>Agaricomycetes</taxon>
        <taxon>Agaricomycetidae</taxon>
        <taxon>Boletales</taxon>
        <taxon>Boletineae</taxon>
        <taxon>Boletaceae</taxon>
        <taxon>Boletoideae</taxon>
        <taxon>Boletus</taxon>
    </lineage>
</organism>
<accession>A0AAD4C0R9</accession>
<dbReference type="PROSITE" id="PS50071">
    <property type="entry name" value="HOMEOBOX_2"/>
    <property type="match status" value="1"/>
</dbReference>
<protein>
    <recommendedName>
        <fullName evidence="7">Homeobox domain-containing protein</fullName>
    </recommendedName>
</protein>
<feature type="DNA-binding region" description="Homeobox" evidence="4">
    <location>
        <begin position="31"/>
        <end position="90"/>
    </location>
</feature>
<gene>
    <name evidence="8" type="ORF">L210DRAFT_2919655</name>
</gene>
<dbReference type="GO" id="GO:0000981">
    <property type="term" value="F:DNA-binding transcription factor activity, RNA polymerase II-specific"/>
    <property type="evidence" value="ECO:0007669"/>
    <property type="project" value="InterPro"/>
</dbReference>
<comment type="caution">
    <text evidence="8">The sequence shown here is derived from an EMBL/GenBank/DDBJ whole genome shotgun (WGS) entry which is preliminary data.</text>
</comment>
<dbReference type="EMBL" id="WHUW01000005">
    <property type="protein sequence ID" value="KAF8445607.1"/>
    <property type="molecule type" value="Genomic_DNA"/>
</dbReference>
<dbReference type="GO" id="GO:0000978">
    <property type="term" value="F:RNA polymerase II cis-regulatory region sequence-specific DNA binding"/>
    <property type="evidence" value="ECO:0007669"/>
    <property type="project" value="TreeGrafter"/>
</dbReference>
<evidence type="ECO:0000313" key="9">
    <source>
        <dbReference type="Proteomes" id="UP001194468"/>
    </source>
</evidence>
<evidence type="ECO:0000256" key="5">
    <source>
        <dbReference type="RuleBase" id="RU000682"/>
    </source>
</evidence>
<evidence type="ECO:0000259" key="7">
    <source>
        <dbReference type="PROSITE" id="PS50071"/>
    </source>
</evidence>
<dbReference type="InterPro" id="IPR009057">
    <property type="entry name" value="Homeodomain-like_sf"/>
</dbReference>
<dbReference type="PROSITE" id="PS00027">
    <property type="entry name" value="HOMEOBOX_1"/>
    <property type="match status" value="1"/>
</dbReference>
<evidence type="ECO:0000256" key="6">
    <source>
        <dbReference type="SAM" id="MobiDB-lite"/>
    </source>
</evidence>
<evidence type="ECO:0000256" key="1">
    <source>
        <dbReference type="ARBA" id="ARBA00023125"/>
    </source>
</evidence>